<evidence type="ECO:0000313" key="1">
    <source>
        <dbReference type="EMBL" id="KAI9918492.1"/>
    </source>
</evidence>
<accession>A0ACC0WJB8</accession>
<protein>
    <submittedName>
        <fullName evidence="1">Uncharacterized protein</fullName>
    </submittedName>
</protein>
<sequence>MMLQRRRLGGKVVCTSCGTDYFGRKKVRVCVECAAAARAASGSRGEDVHGMHKSTGSDMLRVYDDDASSATSIVGNRPTLRECSLETDDGTEVVARNDAVHEMEEIGNRRRASFRGKDEVRDEEHGPSARAHVLTKMYEEETTCRAQQLQCANKRRQLARTKRAHSFDSIVKAYETLERRASLDFVRNNAADRWTLDGQVPLSDLLVRTKQRTQSYEYQLDRREMVRLSHWAEEHCWHHEDATAQPMDAPSPRFTVSRDYEDGLESYEQLLVDWKHETRTRCHSLSMSVDSDPSTQRQVPKSSHRAGALGTRERHGSNDVGKREDDALRLAMGAMQVDAQEGGRSFHVTDETRRVASTKVMEASALEIARSPSNNVQTCRDTIAHPLTTREPCHEYRDLSDLTSSAFQAFQMISQRSRDTSALRGSGPAHSNGSDSSHHDFRHPRDQRKSMPSHDDRSSSTSMQLKSMTSDDRSDVARPVYDKMETRTVSKFILRANSIYGVADWDTFSDMDLLDFPHLMHKDAEGARNVFTDLQPSGAAGATEGLEYVSEPCFRDVLHFEGVQHVEDDDSESESSDASTLHDWHAKGPDRQMKRHGSESSFLDASSMTPRTRNGWKKYDSEAYRDVPNRWSETIVSPNDEQLMVRRYSQLPSFSELLSEDSEPLSS</sequence>
<evidence type="ECO:0000313" key="2">
    <source>
        <dbReference type="Proteomes" id="UP001163321"/>
    </source>
</evidence>
<proteinExistence type="predicted"/>
<name>A0ACC0WJB8_9STRA</name>
<comment type="caution">
    <text evidence="1">The sequence shown here is derived from an EMBL/GenBank/DDBJ whole genome shotgun (WGS) entry which is preliminary data.</text>
</comment>
<gene>
    <name evidence="1" type="ORF">PsorP6_011945</name>
</gene>
<organism evidence="1 2">
    <name type="scientific">Peronosclerospora sorghi</name>
    <dbReference type="NCBI Taxonomy" id="230839"/>
    <lineage>
        <taxon>Eukaryota</taxon>
        <taxon>Sar</taxon>
        <taxon>Stramenopiles</taxon>
        <taxon>Oomycota</taxon>
        <taxon>Peronosporomycetes</taxon>
        <taxon>Peronosporales</taxon>
        <taxon>Peronosporaceae</taxon>
        <taxon>Peronosclerospora</taxon>
    </lineage>
</organism>
<dbReference type="EMBL" id="CM047591">
    <property type="protein sequence ID" value="KAI9918492.1"/>
    <property type="molecule type" value="Genomic_DNA"/>
</dbReference>
<reference evidence="1 2" key="1">
    <citation type="journal article" date="2022" name="bioRxiv">
        <title>The genome of the oomycete Peronosclerospora sorghi, a cosmopolitan pathogen of maize and sorghum, is inflated with dispersed pseudogenes.</title>
        <authorList>
            <person name="Fletcher K."/>
            <person name="Martin F."/>
            <person name="Isakeit T."/>
            <person name="Cavanaugh K."/>
            <person name="Magill C."/>
            <person name="Michelmore R."/>
        </authorList>
    </citation>
    <scope>NUCLEOTIDE SEQUENCE [LARGE SCALE GENOMIC DNA]</scope>
    <source>
        <strain evidence="1">P6</strain>
    </source>
</reference>
<dbReference type="Proteomes" id="UP001163321">
    <property type="component" value="Chromosome 12"/>
</dbReference>
<keyword evidence="2" id="KW-1185">Reference proteome</keyword>